<dbReference type="SUPFAM" id="SSF57625">
    <property type="entry name" value="Invertebrate chitin-binding proteins"/>
    <property type="match status" value="3"/>
</dbReference>
<dbReference type="Pfam" id="PF01607">
    <property type="entry name" value="CBM_14"/>
    <property type="match status" value="3"/>
</dbReference>
<feature type="domain" description="Chitin-binding type-2" evidence="2">
    <location>
        <begin position="314"/>
        <end position="360"/>
    </location>
</feature>
<feature type="chain" id="PRO_5027035177" evidence="1">
    <location>
        <begin position="24"/>
        <end position="365"/>
    </location>
</feature>
<protein>
    <submittedName>
        <fullName evidence="4">Uncharacterized protein LOC115632669</fullName>
    </submittedName>
</protein>
<evidence type="ECO:0000259" key="2">
    <source>
        <dbReference type="PROSITE" id="PS50940"/>
    </source>
</evidence>
<sequence length="365" mass="40124">MRANRFITRVPLLVLLFLSSCSCNSVQFSNGIDSVELVTNPCQDVRKGGFICVDCATLGFCANVDGQWQTVSMTECDAARGFFCNDEGAIGCTWQQQCQVPVRGKFYCQLPGIFPDPYDCRSYHVCDERNVDTPQQCTNGAGYSLLAQSCSLPRESEQCTTKQYTCNSVGQTGAWAADPSYYYVCQKDSQGSQDVYYPLMLQCQSGYVFNNHSCVPQTSGANYLLTKSRETHKVIVPPLVHAENQTQSCTNGMLYPANDTKGYYYCSKNELTYQSCPEGSYYDNRSMLCRHGAYDSVNDAITCGDVGSETGPSLSVCTGFGMVQDMTNCSRYYSCEGKNAVMQHGTCATGTIYDPSSYSCKSGTC</sequence>
<keyword evidence="1" id="KW-0732">Signal</keyword>
<dbReference type="GO" id="GO:0005576">
    <property type="term" value="C:extracellular region"/>
    <property type="evidence" value="ECO:0007669"/>
    <property type="project" value="InterPro"/>
</dbReference>
<feature type="signal peptide" evidence="1">
    <location>
        <begin position="1"/>
        <end position="23"/>
    </location>
</feature>
<dbReference type="SMART" id="SM00494">
    <property type="entry name" value="ChtBD2"/>
    <property type="match status" value="4"/>
</dbReference>
<dbReference type="AlphaFoldDB" id="A0A6J2UEB3"/>
<evidence type="ECO:0000313" key="4">
    <source>
        <dbReference type="RefSeq" id="XP_030385763.1"/>
    </source>
</evidence>
<dbReference type="PROSITE" id="PS50940">
    <property type="entry name" value="CHIT_BIND_II"/>
    <property type="match status" value="3"/>
</dbReference>
<dbReference type="OrthoDB" id="6597859at2759"/>
<name>A0A6J2UEB3_DROLE</name>
<dbReference type="RefSeq" id="XP_030385763.1">
    <property type="nucleotide sequence ID" value="XM_030529903.1"/>
</dbReference>
<evidence type="ECO:0000313" key="3">
    <source>
        <dbReference type="Proteomes" id="UP000504634"/>
    </source>
</evidence>
<feature type="domain" description="Chitin-binding type-2" evidence="2">
    <location>
        <begin position="105"/>
        <end position="161"/>
    </location>
</feature>
<dbReference type="Proteomes" id="UP000504634">
    <property type="component" value="Unplaced"/>
</dbReference>
<dbReference type="InterPro" id="IPR036508">
    <property type="entry name" value="Chitin-bd_dom_sf"/>
</dbReference>
<proteinExistence type="predicted"/>
<keyword evidence="3" id="KW-1185">Reference proteome</keyword>
<dbReference type="GeneID" id="115632669"/>
<dbReference type="Gene3D" id="2.170.140.10">
    <property type="entry name" value="Chitin binding domain"/>
    <property type="match status" value="2"/>
</dbReference>
<gene>
    <name evidence="4" type="primary">LOC115632669</name>
</gene>
<accession>A0A6J2UEB3</accession>
<dbReference type="PROSITE" id="PS51257">
    <property type="entry name" value="PROKAR_LIPOPROTEIN"/>
    <property type="match status" value="1"/>
</dbReference>
<dbReference type="InterPro" id="IPR002557">
    <property type="entry name" value="Chitin-bd_dom"/>
</dbReference>
<reference evidence="4" key="1">
    <citation type="submission" date="2025-08" db="UniProtKB">
        <authorList>
            <consortium name="RefSeq"/>
        </authorList>
    </citation>
    <scope>IDENTIFICATION</scope>
    <source>
        <strain evidence="4">11010-0011.00</strain>
        <tissue evidence="4">Whole body</tissue>
    </source>
</reference>
<evidence type="ECO:0000256" key="1">
    <source>
        <dbReference type="SAM" id="SignalP"/>
    </source>
</evidence>
<organism evidence="3 4">
    <name type="scientific">Drosophila lebanonensis</name>
    <name type="common">Fruit fly</name>
    <name type="synonym">Scaptodrosophila lebanonensis</name>
    <dbReference type="NCBI Taxonomy" id="7225"/>
    <lineage>
        <taxon>Eukaryota</taxon>
        <taxon>Metazoa</taxon>
        <taxon>Ecdysozoa</taxon>
        <taxon>Arthropoda</taxon>
        <taxon>Hexapoda</taxon>
        <taxon>Insecta</taxon>
        <taxon>Pterygota</taxon>
        <taxon>Neoptera</taxon>
        <taxon>Endopterygota</taxon>
        <taxon>Diptera</taxon>
        <taxon>Brachycera</taxon>
        <taxon>Muscomorpha</taxon>
        <taxon>Ephydroidea</taxon>
        <taxon>Drosophilidae</taxon>
        <taxon>Scaptodrosophila</taxon>
    </lineage>
</organism>
<feature type="domain" description="Chitin-binding type-2" evidence="2">
    <location>
        <begin position="246"/>
        <end position="305"/>
    </location>
</feature>
<dbReference type="GO" id="GO:0008061">
    <property type="term" value="F:chitin binding"/>
    <property type="evidence" value="ECO:0007669"/>
    <property type="project" value="InterPro"/>
</dbReference>